<dbReference type="SUPFAM" id="SSF47005">
    <property type="entry name" value="Peripheral subunit-binding domain of 2-oxo acid dehydrogenase complex"/>
    <property type="match status" value="1"/>
</dbReference>
<comment type="caution">
    <text evidence="7">The sequence shown here is derived from an EMBL/GenBank/DDBJ whole genome shotgun (WGS) entry which is preliminary data.</text>
</comment>
<accession>X6NR14</accession>
<feature type="compositionally biased region" description="Low complexity" evidence="5">
    <location>
        <begin position="217"/>
        <end position="228"/>
    </location>
</feature>
<dbReference type="PANTHER" id="PTHR43178">
    <property type="entry name" value="DIHYDROLIPOAMIDE ACETYLTRANSFERASE COMPONENT OF PYRUVATE DEHYDROGENASE COMPLEX"/>
    <property type="match status" value="1"/>
</dbReference>
<dbReference type="EMBL" id="ASPP01007043">
    <property type="protein sequence ID" value="ETO27792.1"/>
    <property type="molecule type" value="Genomic_DNA"/>
</dbReference>
<gene>
    <name evidence="7" type="ORF">RFI_09341</name>
</gene>
<dbReference type="Gene3D" id="2.40.50.100">
    <property type="match status" value="1"/>
</dbReference>
<dbReference type="Gene3D" id="4.10.320.10">
    <property type="entry name" value="E3-binding domain"/>
    <property type="match status" value="1"/>
</dbReference>
<evidence type="ECO:0000256" key="2">
    <source>
        <dbReference type="ARBA" id="ARBA00007317"/>
    </source>
</evidence>
<dbReference type="Pfam" id="PF02817">
    <property type="entry name" value="E3_binding"/>
    <property type="match status" value="1"/>
</dbReference>
<evidence type="ECO:0000259" key="6">
    <source>
        <dbReference type="PROSITE" id="PS51826"/>
    </source>
</evidence>
<name>X6NR14_RETFI</name>
<evidence type="ECO:0000256" key="4">
    <source>
        <dbReference type="ARBA" id="ARBA00023315"/>
    </source>
</evidence>
<dbReference type="GO" id="GO:0031405">
    <property type="term" value="F:lipoic acid binding"/>
    <property type="evidence" value="ECO:0007669"/>
    <property type="project" value="TreeGrafter"/>
</dbReference>
<feature type="compositionally biased region" description="Basic and acidic residues" evidence="5">
    <location>
        <begin position="190"/>
        <end position="216"/>
    </location>
</feature>
<keyword evidence="3" id="KW-0808">Transferase</keyword>
<sequence length="328" mass="36418">MYCFKDFFEHPNVLLTVNFEYCVQIDEFYLHFTSSNIFAKKVKLCNRQKAHIDKLKQNKNEQRPQLQYVYGIHRNFSQSVKTFMCPEPGEGTVEVKINEWLIKPGDKVKDGDEVKFFFFFFFNIPFFPPFLIKKNSISKTKIGTASYEKADFVIYAPYDGIVHEFCVKAGGMATVHKPLIKFEVAAGEGKKDHSHGAAGNEKSKGDETKKSLDDKSSQSANASASASASASSNPVDIKALPAARKLAKEHGVDLASIKATGSHGHVLKEDVLAFVEQLKSHPVTTTAAATTTTTTTTATPKASVQSTKIKLPTLLDKDFVVKLLLFFF</sequence>
<proteinExistence type="inferred from homology"/>
<comment type="similarity">
    <text evidence="2">Belongs to the 2-oxoacid dehydrogenase family.</text>
</comment>
<dbReference type="PANTHER" id="PTHR43178:SF5">
    <property type="entry name" value="LIPOAMIDE ACYLTRANSFERASE COMPONENT OF BRANCHED-CHAIN ALPHA-KETO ACID DEHYDROGENASE COMPLEX, MITOCHONDRIAL"/>
    <property type="match status" value="1"/>
</dbReference>
<comment type="cofactor">
    <cofactor evidence="1">
        <name>(R)-lipoate</name>
        <dbReference type="ChEBI" id="CHEBI:83088"/>
    </cofactor>
</comment>
<dbReference type="SUPFAM" id="SSF51230">
    <property type="entry name" value="Single hybrid motif"/>
    <property type="match status" value="2"/>
</dbReference>
<feature type="domain" description="Peripheral subunit-binding (PSBD)" evidence="6">
    <location>
        <begin position="238"/>
        <end position="275"/>
    </location>
</feature>
<keyword evidence="4" id="KW-0012">Acyltransferase</keyword>
<dbReference type="OrthoDB" id="15567at2759"/>
<protein>
    <submittedName>
        <fullName evidence="7">Dihydrolipoamide branched chain transacylase E2</fullName>
    </submittedName>
</protein>
<organism evidence="7 8">
    <name type="scientific">Reticulomyxa filosa</name>
    <dbReference type="NCBI Taxonomy" id="46433"/>
    <lineage>
        <taxon>Eukaryota</taxon>
        <taxon>Sar</taxon>
        <taxon>Rhizaria</taxon>
        <taxon>Retaria</taxon>
        <taxon>Foraminifera</taxon>
        <taxon>Monothalamids</taxon>
        <taxon>Reticulomyxidae</taxon>
        <taxon>Reticulomyxa</taxon>
    </lineage>
</organism>
<dbReference type="CDD" id="cd06849">
    <property type="entry name" value="lipoyl_domain"/>
    <property type="match status" value="1"/>
</dbReference>
<feature type="region of interest" description="Disordered" evidence="5">
    <location>
        <begin position="190"/>
        <end position="228"/>
    </location>
</feature>
<evidence type="ECO:0000313" key="7">
    <source>
        <dbReference type="EMBL" id="ETO27792.1"/>
    </source>
</evidence>
<dbReference type="InterPro" id="IPR036625">
    <property type="entry name" value="E3-bd_dom_sf"/>
</dbReference>
<keyword evidence="8" id="KW-1185">Reference proteome</keyword>
<evidence type="ECO:0000256" key="3">
    <source>
        <dbReference type="ARBA" id="ARBA00022679"/>
    </source>
</evidence>
<evidence type="ECO:0000256" key="5">
    <source>
        <dbReference type="SAM" id="MobiDB-lite"/>
    </source>
</evidence>
<dbReference type="GO" id="GO:0016407">
    <property type="term" value="F:acetyltransferase activity"/>
    <property type="evidence" value="ECO:0007669"/>
    <property type="project" value="TreeGrafter"/>
</dbReference>
<dbReference type="InterPro" id="IPR004167">
    <property type="entry name" value="PSBD"/>
</dbReference>
<reference evidence="7 8" key="1">
    <citation type="journal article" date="2013" name="Curr. Biol.">
        <title>The Genome of the Foraminiferan Reticulomyxa filosa.</title>
        <authorList>
            <person name="Glockner G."/>
            <person name="Hulsmann N."/>
            <person name="Schleicher M."/>
            <person name="Noegel A.A."/>
            <person name="Eichinger L."/>
            <person name="Gallinger C."/>
            <person name="Pawlowski J."/>
            <person name="Sierra R."/>
            <person name="Euteneuer U."/>
            <person name="Pillet L."/>
            <person name="Moustafa A."/>
            <person name="Platzer M."/>
            <person name="Groth M."/>
            <person name="Szafranski K."/>
            <person name="Schliwa M."/>
        </authorList>
    </citation>
    <scope>NUCLEOTIDE SEQUENCE [LARGE SCALE GENOMIC DNA]</scope>
</reference>
<dbReference type="AlphaFoldDB" id="X6NR14"/>
<dbReference type="InterPro" id="IPR011053">
    <property type="entry name" value="Single_hybrid_motif"/>
</dbReference>
<dbReference type="GO" id="GO:0005739">
    <property type="term" value="C:mitochondrion"/>
    <property type="evidence" value="ECO:0007669"/>
    <property type="project" value="TreeGrafter"/>
</dbReference>
<dbReference type="PROSITE" id="PS51826">
    <property type="entry name" value="PSBD"/>
    <property type="match status" value="1"/>
</dbReference>
<dbReference type="Proteomes" id="UP000023152">
    <property type="component" value="Unassembled WGS sequence"/>
</dbReference>
<evidence type="ECO:0000313" key="8">
    <source>
        <dbReference type="Proteomes" id="UP000023152"/>
    </source>
</evidence>
<dbReference type="InterPro" id="IPR050743">
    <property type="entry name" value="2-oxoacid_DH_E2_comp"/>
</dbReference>
<evidence type="ECO:0000256" key="1">
    <source>
        <dbReference type="ARBA" id="ARBA00001938"/>
    </source>
</evidence>